<dbReference type="EMBL" id="CM039174">
    <property type="protein sequence ID" value="KAH9751295.1"/>
    <property type="molecule type" value="Genomic_DNA"/>
</dbReference>
<accession>A0ACB8KA54</accession>
<name>A0ACB8KA54_CITSI</name>
<comment type="caution">
    <text evidence="1">The sequence shown here is derived from an EMBL/GenBank/DDBJ whole genome shotgun (WGS) entry which is preliminary data.</text>
</comment>
<keyword evidence="2" id="KW-1185">Reference proteome</keyword>
<dbReference type="Proteomes" id="UP000829398">
    <property type="component" value="Chromosome 5"/>
</dbReference>
<proteinExistence type="predicted"/>
<reference evidence="2" key="1">
    <citation type="journal article" date="2023" name="Hortic. Res.">
        <title>A chromosome-level phased genome enabling allele-level studies in sweet orange: a case study on citrus Huanglongbing tolerance.</title>
        <authorList>
            <person name="Wu B."/>
            <person name="Yu Q."/>
            <person name="Deng Z."/>
            <person name="Duan Y."/>
            <person name="Luo F."/>
            <person name="Gmitter F. Jr."/>
        </authorList>
    </citation>
    <scope>NUCLEOTIDE SEQUENCE [LARGE SCALE GENOMIC DNA]</scope>
    <source>
        <strain evidence="2">cv. Valencia</strain>
    </source>
</reference>
<gene>
    <name evidence="1" type="ORF">KPL71_014236</name>
</gene>
<evidence type="ECO:0000313" key="2">
    <source>
        <dbReference type="Proteomes" id="UP000829398"/>
    </source>
</evidence>
<organism evidence="1 2">
    <name type="scientific">Citrus sinensis</name>
    <name type="common">Sweet orange</name>
    <name type="synonym">Citrus aurantium var. sinensis</name>
    <dbReference type="NCBI Taxonomy" id="2711"/>
    <lineage>
        <taxon>Eukaryota</taxon>
        <taxon>Viridiplantae</taxon>
        <taxon>Streptophyta</taxon>
        <taxon>Embryophyta</taxon>
        <taxon>Tracheophyta</taxon>
        <taxon>Spermatophyta</taxon>
        <taxon>Magnoliopsida</taxon>
        <taxon>eudicotyledons</taxon>
        <taxon>Gunneridae</taxon>
        <taxon>Pentapetalae</taxon>
        <taxon>rosids</taxon>
        <taxon>malvids</taxon>
        <taxon>Sapindales</taxon>
        <taxon>Rutaceae</taxon>
        <taxon>Aurantioideae</taxon>
        <taxon>Citrus</taxon>
    </lineage>
</organism>
<sequence length="881" mass="98940">MNIEEYCAKMKLLANKLACAGDIITKKDLLMRILNGLGSGYLDLASIITANKMSYDDAYVLLLTHEARLEQSQGTKTMLNANYSSMNANNSYMRGNFRRGTFGNRYYGRSGNRSFNGGRGVFHNSYPRGSPTGVANFGGYGRGQPMQFLRPSVRPNYPPSAYHPSANIPSDESPPICQICHKQGHTADECWHRYDDSPTPLPKHFRRGRSFGSKAAYMASFDSFTNFAAPTVEDNYAAPFYSGFNPMYHSSYPSAEFNTPEAYLTNYEGPVDDGWYLDSGATHHLTNNMANMNVREEFKGSDQLVIGSGQDSVFHSTGSSSHSSQSFTPQQVYHLSTLLVSVTDSSYNPHSASFINSSSQSSDNPSHTDNQNLPLQQHISTSAPSTEPSIELPTEPNTPTPQPVPYPSSYVQPNIHSMTTRNKAGIFKPKLYIATLIHKEHDSVYEAMQNPKWLTAMKEEYAALMQNGTWSLVPRIADQKIRQVDVNNAFLNGELTEEVFMDQPEGFVDVEKLAYVCKLHKSLYGLKQAPRAWYDKLRGCLLQWGFVNSSSDTSLFLRRSKSSLILILIYVDDILITGPNSSDLESFIAEFSTMFALKDLGALLYFLGIEVLYDTDCVYLSQRKYIRDLLSNVEMINCKDVETPMSTGLKLQKEAQGSLGHYVEDVTHYRSIVGGMQYLVVTRPEIAFSVHKLSQYVYAPTLQHLMASKRVLRYLKATQNYGLKFIKEGDMKLTCFTDADWARDLDDRKSVGAHCVYLGHNLVSWSSKKQPVIARSSTESEYSATELAHNPVFHSRTKHIEIDIHYVRDKVLTGELSIKYVPSEEQVADIMTKPISFIKFNYLRAKLNVLPCSLSLRGAVKEAHYSSSSVKPRRQKVISEM</sequence>
<evidence type="ECO:0000313" key="1">
    <source>
        <dbReference type="EMBL" id="KAH9751295.1"/>
    </source>
</evidence>
<protein>
    <submittedName>
        <fullName evidence="1">Retrovirus-related pol polyprotein from transposon RE1</fullName>
    </submittedName>
</protein>